<dbReference type="SUPFAM" id="SSF52540">
    <property type="entry name" value="P-loop containing nucleoside triphosphate hydrolases"/>
    <property type="match status" value="1"/>
</dbReference>
<name>A0A9P6DBP9_PLEER</name>
<gene>
    <name evidence="2" type="ORF">BDN71DRAFT_247935</name>
</gene>
<accession>A0A9P6DBP9</accession>
<protein>
    <recommendedName>
        <fullName evidence="1">G domain-containing protein</fullName>
    </recommendedName>
</protein>
<organism evidence="2 3">
    <name type="scientific">Pleurotus eryngii</name>
    <name type="common">Boletus of the steppes</name>
    <dbReference type="NCBI Taxonomy" id="5323"/>
    <lineage>
        <taxon>Eukaryota</taxon>
        <taxon>Fungi</taxon>
        <taxon>Dikarya</taxon>
        <taxon>Basidiomycota</taxon>
        <taxon>Agaricomycotina</taxon>
        <taxon>Agaricomycetes</taxon>
        <taxon>Agaricomycetidae</taxon>
        <taxon>Agaricales</taxon>
        <taxon>Pleurotineae</taxon>
        <taxon>Pleurotaceae</taxon>
        <taxon>Pleurotus</taxon>
    </lineage>
</organism>
<evidence type="ECO:0000313" key="3">
    <source>
        <dbReference type="Proteomes" id="UP000807025"/>
    </source>
</evidence>
<dbReference type="Pfam" id="PF01926">
    <property type="entry name" value="MMR_HSR1"/>
    <property type="match status" value="1"/>
</dbReference>
<sequence>MSWLKFSRSSNSEQIYIILILGLAGDGKSTFINAATGKQQAATSKNLKPCTTSVKDFVYKRSSSKFVFIDTPGLDLDEGKDVDTSVERILARYKRSYVDAIIYLHQSTRKVITRPPEPSSVVTKFQTLCGPDWQSRTILAVMGGTADTARLQAALQAIYFSGMKVAPFTISVQGGGDAWNVLNQVITVKETI</sequence>
<dbReference type="AlphaFoldDB" id="A0A9P6DBP9"/>
<dbReference type="InterPro" id="IPR006073">
    <property type="entry name" value="GTP-bd"/>
</dbReference>
<evidence type="ECO:0000259" key="1">
    <source>
        <dbReference type="Pfam" id="PF01926"/>
    </source>
</evidence>
<dbReference type="GO" id="GO:0005525">
    <property type="term" value="F:GTP binding"/>
    <property type="evidence" value="ECO:0007669"/>
    <property type="project" value="InterPro"/>
</dbReference>
<evidence type="ECO:0000313" key="2">
    <source>
        <dbReference type="EMBL" id="KAF9489923.1"/>
    </source>
</evidence>
<dbReference type="EMBL" id="MU154655">
    <property type="protein sequence ID" value="KAF9489923.1"/>
    <property type="molecule type" value="Genomic_DNA"/>
</dbReference>
<proteinExistence type="predicted"/>
<feature type="domain" description="G" evidence="1">
    <location>
        <begin position="18"/>
        <end position="108"/>
    </location>
</feature>
<comment type="caution">
    <text evidence="2">The sequence shown here is derived from an EMBL/GenBank/DDBJ whole genome shotgun (WGS) entry which is preliminary data.</text>
</comment>
<reference evidence="2" key="1">
    <citation type="submission" date="2020-11" db="EMBL/GenBank/DDBJ databases">
        <authorList>
            <consortium name="DOE Joint Genome Institute"/>
            <person name="Ahrendt S."/>
            <person name="Riley R."/>
            <person name="Andreopoulos W."/>
            <person name="Labutti K."/>
            <person name="Pangilinan J."/>
            <person name="Ruiz-Duenas F.J."/>
            <person name="Barrasa J.M."/>
            <person name="Sanchez-Garcia M."/>
            <person name="Camarero S."/>
            <person name="Miyauchi S."/>
            <person name="Serrano A."/>
            <person name="Linde D."/>
            <person name="Babiker R."/>
            <person name="Drula E."/>
            <person name="Ayuso-Fernandez I."/>
            <person name="Pacheco R."/>
            <person name="Padilla G."/>
            <person name="Ferreira P."/>
            <person name="Barriuso J."/>
            <person name="Kellner H."/>
            <person name="Castanera R."/>
            <person name="Alfaro M."/>
            <person name="Ramirez L."/>
            <person name="Pisabarro A.G."/>
            <person name="Kuo A."/>
            <person name="Tritt A."/>
            <person name="Lipzen A."/>
            <person name="He G."/>
            <person name="Yan M."/>
            <person name="Ng V."/>
            <person name="Cullen D."/>
            <person name="Martin F."/>
            <person name="Rosso M.-N."/>
            <person name="Henrissat B."/>
            <person name="Hibbett D."/>
            <person name="Martinez A.T."/>
            <person name="Grigoriev I.V."/>
        </authorList>
    </citation>
    <scope>NUCLEOTIDE SEQUENCE</scope>
    <source>
        <strain evidence="2">ATCC 90797</strain>
    </source>
</reference>
<dbReference type="Proteomes" id="UP000807025">
    <property type="component" value="Unassembled WGS sequence"/>
</dbReference>
<keyword evidence="3" id="KW-1185">Reference proteome</keyword>
<dbReference type="InterPro" id="IPR027417">
    <property type="entry name" value="P-loop_NTPase"/>
</dbReference>
<dbReference type="Gene3D" id="3.40.50.300">
    <property type="entry name" value="P-loop containing nucleotide triphosphate hydrolases"/>
    <property type="match status" value="1"/>
</dbReference>
<dbReference type="OrthoDB" id="3785626at2759"/>